<dbReference type="EMBL" id="AP022582">
    <property type="protein sequence ID" value="BBY01099.1"/>
    <property type="molecule type" value="Genomic_DNA"/>
</dbReference>
<dbReference type="AlphaFoldDB" id="A0A7I7NXC8"/>
<keyword evidence="2" id="KW-1185">Reference proteome</keyword>
<dbReference type="KEGG" id="mseo:MSEO_15980"/>
<sequence length="49" mass="4886">MGDGSAAAGPGSDRAAIVSTATGITTIRDATFIEHNLSLGGPRMKGTVR</sequence>
<protein>
    <submittedName>
        <fullName evidence="1">Uncharacterized protein</fullName>
    </submittedName>
</protein>
<accession>A0A7I7NXC8</accession>
<proteinExistence type="predicted"/>
<organism evidence="1 2">
    <name type="scientific">Mycobacterium seoulense</name>
    <dbReference type="NCBI Taxonomy" id="386911"/>
    <lineage>
        <taxon>Bacteria</taxon>
        <taxon>Bacillati</taxon>
        <taxon>Actinomycetota</taxon>
        <taxon>Actinomycetes</taxon>
        <taxon>Mycobacteriales</taxon>
        <taxon>Mycobacteriaceae</taxon>
        <taxon>Mycobacterium</taxon>
    </lineage>
</organism>
<dbReference type="Proteomes" id="UP000466632">
    <property type="component" value="Chromosome"/>
</dbReference>
<evidence type="ECO:0000313" key="1">
    <source>
        <dbReference type="EMBL" id="BBY01099.1"/>
    </source>
</evidence>
<name>A0A7I7NXC8_9MYCO</name>
<reference evidence="1 2" key="1">
    <citation type="journal article" date="2019" name="Emerg. Microbes Infect.">
        <title>Comprehensive subspecies identification of 175 nontuberculous mycobacteria species based on 7547 genomic profiles.</title>
        <authorList>
            <person name="Matsumoto Y."/>
            <person name="Kinjo T."/>
            <person name="Motooka D."/>
            <person name="Nabeya D."/>
            <person name="Jung N."/>
            <person name="Uechi K."/>
            <person name="Horii T."/>
            <person name="Iida T."/>
            <person name="Fujita J."/>
            <person name="Nakamura S."/>
        </authorList>
    </citation>
    <scope>NUCLEOTIDE SEQUENCE [LARGE SCALE GENOMIC DNA]</scope>
    <source>
        <strain evidence="1 2">JCM 16018</strain>
    </source>
</reference>
<evidence type="ECO:0000313" key="2">
    <source>
        <dbReference type="Proteomes" id="UP000466632"/>
    </source>
</evidence>
<gene>
    <name evidence="1" type="ORF">MSEO_15980</name>
</gene>